<feature type="compositionally biased region" description="Low complexity" evidence="1">
    <location>
        <begin position="15"/>
        <end position="26"/>
    </location>
</feature>
<dbReference type="AlphaFoldDB" id="A0A0E0DB36"/>
<protein>
    <submittedName>
        <fullName evidence="2">Uncharacterized protein</fullName>
    </submittedName>
</protein>
<dbReference type="Gramene" id="OMERI04G03380.2">
    <property type="protein sequence ID" value="OMERI04G03380.2"/>
    <property type="gene ID" value="OMERI04G03380"/>
</dbReference>
<organism evidence="2">
    <name type="scientific">Oryza meridionalis</name>
    <dbReference type="NCBI Taxonomy" id="40149"/>
    <lineage>
        <taxon>Eukaryota</taxon>
        <taxon>Viridiplantae</taxon>
        <taxon>Streptophyta</taxon>
        <taxon>Embryophyta</taxon>
        <taxon>Tracheophyta</taxon>
        <taxon>Spermatophyta</taxon>
        <taxon>Magnoliopsida</taxon>
        <taxon>Liliopsida</taxon>
        <taxon>Poales</taxon>
        <taxon>Poaceae</taxon>
        <taxon>BOP clade</taxon>
        <taxon>Oryzoideae</taxon>
        <taxon>Oryzeae</taxon>
        <taxon>Oryzinae</taxon>
        <taxon>Oryza</taxon>
    </lineage>
</organism>
<accession>A0A0E0DB36</accession>
<sequence length="85" mass="9204">MPHLLSIEAERRRQPPATATSSASTPYTSDGRTAATADRERGLHWRRRDKHQPPADKLAEEATAILSAAFPVWLATGAGFPTPSP</sequence>
<keyword evidence="3" id="KW-1185">Reference proteome</keyword>
<name>A0A0E0DB36_9ORYZ</name>
<dbReference type="Proteomes" id="UP000008021">
    <property type="component" value="Chromosome 4"/>
</dbReference>
<dbReference type="EnsemblPlants" id="OMERI04G03380.2">
    <property type="protein sequence ID" value="OMERI04G03380.2"/>
    <property type="gene ID" value="OMERI04G03380"/>
</dbReference>
<feature type="region of interest" description="Disordered" evidence="1">
    <location>
        <begin position="1"/>
        <end position="57"/>
    </location>
</feature>
<reference evidence="2" key="2">
    <citation type="submission" date="2018-05" db="EMBL/GenBank/DDBJ databases">
        <title>OmerRS3 (Oryza meridionalis Reference Sequence Version 3).</title>
        <authorList>
            <person name="Zhang J."/>
            <person name="Kudrna D."/>
            <person name="Lee S."/>
            <person name="Talag J."/>
            <person name="Welchert J."/>
            <person name="Wing R.A."/>
        </authorList>
    </citation>
    <scope>NUCLEOTIDE SEQUENCE [LARGE SCALE GENOMIC DNA]</scope>
    <source>
        <strain evidence="2">cv. OR44</strain>
    </source>
</reference>
<proteinExistence type="predicted"/>
<evidence type="ECO:0000313" key="3">
    <source>
        <dbReference type="Proteomes" id="UP000008021"/>
    </source>
</evidence>
<evidence type="ECO:0000313" key="2">
    <source>
        <dbReference type="EnsemblPlants" id="OMERI04G03380.2"/>
    </source>
</evidence>
<evidence type="ECO:0000256" key="1">
    <source>
        <dbReference type="SAM" id="MobiDB-lite"/>
    </source>
</evidence>
<reference evidence="2" key="1">
    <citation type="submission" date="2015-04" db="UniProtKB">
        <authorList>
            <consortium name="EnsemblPlants"/>
        </authorList>
    </citation>
    <scope>IDENTIFICATION</scope>
</reference>